<dbReference type="Proteomes" id="UP001465976">
    <property type="component" value="Unassembled WGS sequence"/>
</dbReference>
<gene>
    <name evidence="1" type="primary">TUS1_35</name>
    <name evidence="1" type="ORF">V5O48_015681</name>
</gene>
<accession>A0ABR3ETV4</accession>
<dbReference type="EMBL" id="JBAHYK010001933">
    <property type="protein sequence ID" value="KAL0566337.1"/>
    <property type="molecule type" value="Genomic_DNA"/>
</dbReference>
<keyword evidence="2" id="KW-1185">Reference proteome</keyword>
<comment type="caution">
    <text evidence="1">The sequence shown here is derived from an EMBL/GenBank/DDBJ whole genome shotgun (WGS) entry which is preliminary data.</text>
</comment>
<feature type="non-terminal residue" evidence="1">
    <location>
        <position position="95"/>
    </location>
</feature>
<protein>
    <submittedName>
        <fullName evidence="1">Rho guanine nucleotide exchange factor</fullName>
    </submittedName>
</protein>
<organism evidence="1 2">
    <name type="scientific">Marasmius crinis-equi</name>
    <dbReference type="NCBI Taxonomy" id="585013"/>
    <lineage>
        <taxon>Eukaryota</taxon>
        <taxon>Fungi</taxon>
        <taxon>Dikarya</taxon>
        <taxon>Basidiomycota</taxon>
        <taxon>Agaricomycotina</taxon>
        <taxon>Agaricomycetes</taxon>
        <taxon>Agaricomycetidae</taxon>
        <taxon>Agaricales</taxon>
        <taxon>Marasmiineae</taxon>
        <taxon>Marasmiaceae</taxon>
        <taxon>Marasmius</taxon>
    </lineage>
</organism>
<evidence type="ECO:0000313" key="1">
    <source>
        <dbReference type="EMBL" id="KAL0566337.1"/>
    </source>
</evidence>
<proteinExistence type="predicted"/>
<evidence type="ECO:0000313" key="2">
    <source>
        <dbReference type="Proteomes" id="UP001465976"/>
    </source>
</evidence>
<sequence length="95" mass="10942">MNTPQTKTEFEDELDWFAAIVENEQQRKELLATTDDDAQGWLDLLQLLAEYPDVETTLRSNIFEIMIRLSRRTGRHPRCLTIQNVEMLGAHPVGG</sequence>
<reference evidence="1 2" key="1">
    <citation type="submission" date="2024-02" db="EMBL/GenBank/DDBJ databases">
        <title>A draft genome for the cacao thread blight pathogen Marasmius crinis-equi.</title>
        <authorList>
            <person name="Cohen S.P."/>
            <person name="Baruah I.K."/>
            <person name="Amoako-Attah I."/>
            <person name="Bukari Y."/>
            <person name="Meinhardt L.W."/>
            <person name="Bailey B.A."/>
        </authorList>
    </citation>
    <scope>NUCLEOTIDE SEQUENCE [LARGE SCALE GENOMIC DNA]</scope>
    <source>
        <strain evidence="1 2">GH-76</strain>
    </source>
</reference>
<name>A0ABR3ETV4_9AGAR</name>